<gene>
    <name evidence="8" type="ORF">RGE70_01260</name>
</gene>
<dbReference type="SUPFAM" id="SSF52833">
    <property type="entry name" value="Thioredoxin-like"/>
    <property type="match status" value="1"/>
</dbReference>
<comment type="subcellular location">
    <subcellularLocation>
        <location evidence="5">Periplasm</location>
    </subcellularLocation>
</comment>
<dbReference type="InterPro" id="IPR001853">
    <property type="entry name" value="DSBA-like_thioredoxin_dom"/>
</dbReference>
<dbReference type="PIRSF" id="PIRSF001488">
    <property type="entry name" value="Tdi_protein"/>
    <property type="match status" value="1"/>
</dbReference>
<keyword evidence="4" id="KW-0676">Redox-active center</keyword>
<dbReference type="PANTHER" id="PTHR35891">
    <property type="entry name" value="THIOL:DISULFIDE INTERCHANGE PROTEIN DSBA"/>
    <property type="match status" value="1"/>
</dbReference>
<keyword evidence="2 6" id="KW-0732">Signal</keyword>
<evidence type="ECO:0000256" key="4">
    <source>
        <dbReference type="ARBA" id="ARBA00023284"/>
    </source>
</evidence>
<organism evidence="8 9">
    <name type="scientific">Shewanella youngdeokensis</name>
    <dbReference type="NCBI Taxonomy" id="2999068"/>
    <lineage>
        <taxon>Bacteria</taxon>
        <taxon>Pseudomonadati</taxon>
        <taxon>Pseudomonadota</taxon>
        <taxon>Gammaproteobacteria</taxon>
        <taxon>Alteromonadales</taxon>
        <taxon>Shewanellaceae</taxon>
        <taxon>Shewanella</taxon>
    </lineage>
</organism>
<dbReference type="Gene3D" id="3.40.30.10">
    <property type="entry name" value="Glutaredoxin"/>
    <property type="match status" value="1"/>
</dbReference>
<keyword evidence="9" id="KW-1185">Reference proteome</keyword>
<dbReference type="EMBL" id="CP136522">
    <property type="protein sequence ID" value="WOT05484.1"/>
    <property type="molecule type" value="Genomic_DNA"/>
</dbReference>
<dbReference type="InterPro" id="IPR017937">
    <property type="entry name" value="Thioredoxin_CS"/>
</dbReference>
<sequence>MKKLLTLLLFTLAIVACSDNKAVVPMSTDYIEGVNYRVLSTPVETNSEQVQVMAFFWYGCPHCKSFEVPLLHWQQSLPDNIEVLQSPAIWSQAMALHAKVFFMVQDMPNHAEVHAALFTEIIALRAEADVEVQTKRLADFLQEYGLSHADFTAQLVSPDLDNKLQQAIDIMQQSTMEGTPAVLVNGRYLVLNKSADSFEQVLDIANFLIVKEQNRLAAQAH</sequence>
<evidence type="ECO:0000256" key="5">
    <source>
        <dbReference type="PIRNR" id="PIRNR001488"/>
    </source>
</evidence>
<evidence type="ECO:0000256" key="3">
    <source>
        <dbReference type="ARBA" id="ARBA00023157"/>
    </source>
</evidence>
<name>A0ABZ0K0F8_9GAMM</name>
<dbReference type="InterPro" id="IPR023205">
    <property type="entry name" value="DsbA/DsbL"/>
</dbReference>
<evidence type="ECO:0000313" key="9">
    <source>
        <dbReference type="Proteomes" id="UP001529491"/>
    </source>
</evidence>
<feature type="signal peptide" evidence="6">
    <location>
        <begin position="1"/>
        <end position="18"/>
    </location>
</feature>
<evidence type="ECO:0000259" key="7">
    <source>
        <dbReference type="Pfam" id="PF01323"/>
    </source>
</evidence>
<feature type="chain" id="PRO_5045073090" description="Thiol:disulfide interchange protein" evidence="6">
    <location>
        <begin position="19"/>
        <end position="221"/>
    </location>
</feature>
<dbReference type="PROSITE" id="PS00194">
    <property type="entry name" value="THIOREDOXIN_1"/>
    <property type="match status" value="1"/>
</dbReference>
<dbReference type="CDD" id="cd03019">
    <property type="entry name" value="DsbA_DsbA"/>
    <property type="match status" value="1"/>
</dbReference>
<feature type="domain" description="DSBA-like thioredoxin" evidence="7">
    <location>
        <begin position="98"/>
        <end position="202"/>
    </location>
</feature>
<dbReference type="Pfam" id="PF01323">
    <property type="entry name" value="DSBA"/>
    <property type="match status" value="1"/>
</dbReference>
<dbReference type="InterPro" id="IPR050824">
    <property type="entry name" value="Thiol_disulfide_DsbA"/>
</dbReference>
<accession>A0ABZ0K0F8</accession>
<proteinExistence type="inferred from homology"/>
<evidence type="ECO:0000256" key="1">
    <source>
        <dbReference type="ARBA" id="ARBA00005791"/>
    </source>
</evidence>
<keyword evidence="5" id="KW-0574">Periplasm</keyword>
<evidence type="ECO:0000313" key="8">
    <source>
        <dbReference type="EMBL" id="WOT05484.1"/>
    </source>
</evidence>
<protein>
    <recommendedName>
        <fullName evidence="5">Thiol:disulfide interchange protein</fullName>
    </recommendedName>
</protein>
<comment type="similarity">
    <text evidence="1">Belongs to the thioredoxin family. DsbA subfamily.</text>
</comment>
<evidence type="ECO:0000256" key="6">
    <source>
        <dbReference type="SAM" id="SignalP"/>
    </source>
</evidence>
<dbReference type="Proteomes" id="UP001529491">
    <property type="component" value="Chromosome"/>
</dbReference>
<keyword evidence="3 5" id="KW-1015">Disulfide bond</keyword>
<dbReference type="PANTHER" id="PTHR35891:SF3">
    <property type="entry name" value="THIOL:DISULFIDE INTERCHANGE PROTEIN DSBL"/>
    <property type="match status" value="1"/>
</dbReference>
<reference evidence="8 9" key="1">
    <citation type="submission" date="2023-10" db="EMBL/GenBank/DDBJ databases">
        <title>Complete genome sequence of Shewanella sp. DAU334.</title>
        <authorList>
            <person name="Lee Y.-S."/>
            <person name="Jeong H.-R."/>
            <person name="Hwang E.-J."/>
            <person name="Choi Y.-L."/>
            <person name="Kim G.-D."/>
        </authorList>
    </citation>
    <scope>NUCLEOTIDE SEQUENCE [LARGE SCALE GENOMIC DNA]</scope>
    <source>
        <strain evidence="8 9">DAU334</strain>
    </source>
</reference>
<evidence type="ECO:0000256" key="2">
    <source>
        <dbReference type="ARBA" id="ARBA00022729"/>
    </source>
</evidence>
<dbReference type="PROSITE" id="PS51257">
    <property type="entry name" value="PROKAR_LIPOPROTEIN"/>
    <property type="match status" value="1"/>
</dbReference>
<dbReference type="InterPro" id="IPR036249">
    <property type="entry name" value="Thioredoxin-like_sf"/>
</dbReference>
<dbReference type="RefSeq" id="WP_375087884.1">
    <property type="nucleotide sequence ID" value="NZ_CP136522.1"/>
</dbReference>